<dbReference type="PANTHER" id="PTHR11363">
    <property type="entry name" value="60S RIBOSOMAL PROTEIN L3-RELATED"/>
    <property type="match status" value="1"/>
</dbReference>
<dbReference type="InterPro" id="IPR019928">
    <property type="entry name" value="Ribosomal_uL3_arc"/>
</dbReference>
<evidence type="ECO:0000256" key="3">
    <source>
        <dbReference type="ARBA" id="ARBA00022884"/>
    </source>
</evidence>
<evidence type="ECO:0000313" key="7">
    <source>
        <dbReference type="EMBL" id="BAN89641.1"/>
    </source>
</evidence>
<dbReference type="InterPro" id="IPR019926">
    <property type="entry name" value="Ribosomal_uL3_CS"/>
</dbReference>
<dbReference type="Pfam" id="PF00297">
    <property type="entry name" value="Ribosomal_L3"/>
    <property type="match status" value="1"/>
</dbReference>
<gene>
    <name evidence="7" type="primary">rpl3p</name>
    <name evidence="6" type="synonym">rpl3</name>
    <name evidence="7" type="ORF">ACAM_0172</name>
</gene>
<dbReference type="OrthoDB" id="6121at2157"/>
<dbReference type="GO" id="GO:0022625">
    <property type="term" value="C:cytosolic large ribosomal subunit"/>
    <property type="evidence" value="ECO:0007669"/>
    <property type="project" value="UniProtKB-UniRule"/>
</dbReference>
<keyword evidence="3 6" id="KW-0694">RNA-binding</keyword>
<dbReference type="eggNOG" id="arCOG04070">
    <property type="taxonomic scope" value="Archaea"/>
</dbReference>
<dbReference type="HAMAP" id="MF_01325_A">
    <property type="entry name" value="Ribosomal_uL3_A"/>
    <property type="match status" value="1"/>
</dbReference>
<comment type="similarity">
    <text evidence="1 6">Belongs to the universal ribosomal protein uL3 family.</text>
</comment>
<comment type="function">
    <text evidence="6">One of the primary rRNA binding proteins, it binds directly near the 3'-end of the 23S rRNA, where it nucleates assembly of the 50S subunit.</text>
</comment>
<dbReference type="InterPro" id="IPR045077">
    <property type="entry name" value="L3_arc_euk"/>
</dbReference>
<dbReference type="EMBL" id="AP012489">
    <property type="protein sequence ID" value="BAN89641.1"/>
    <property type="molecule type" value="Genomic_DNA"/>
</dbReference>
<dbReference type="PROSITE" id="PS00474">
    <property type="entry name" value="RIBOSOMAL_L3"/>
    <property type="match status" value="1"/>
</dbReference>
<dbReference type="NCBIfam" id="NF003261">
    <property type="entry name" value="PRK04231.1"/>
    <property type="match status" value="1"/>
</dbReference>
<dbReference type="GO" id="GO:0006412">
    <property type="term" value="P:translation"/>
    <property type="evidence" value="ECO:0007669"/>
    <property type="project" value="UniProtKB-UniRule"/>
</dbReference>
<dbReference type="Proteomes" id="UP000016887">
    <property type="component" value="Chromosome"/>
</dbReference>
<evidence type="ECO:0000256" key="1">
    <source>
        <dbReference type="ARBA" id="ARBA00006540"/>
    </source>
</evidence>
<keyword evidence="4 6" id="KW-0689">Ribosomal protein</keyword>
<dbReference type="RefSeq" id="WP_022540921.1">
    <property type="nucleotide sequence ID" value="NC_022521.1"/>
</dbReference>
<evidence type="ECO:0000256" key="6">
    <source>
        <dbReference type="HAMAP-Rule" id="MF_01325"/>
    </source>
</evidence>
<evidence type="ECO:0000313" key="8">
    <source>
        <dbReference type="Proteomes" id="UP000016887"/>
    </source>
</evidence>
<sequence length="344" mass="38843">MGARKKRAPRRGSLGFSPRKRASRLVPRVRSWPDVDIGKPVPLAFLGYRAGMTHVFMVDDRPGRPTSGKEIFVPVTIVETPPMYVVAVRLYGYDPNRGRYSLGEAWAQPPPELELHRRISTLGSFDTDKMLKSLEEKLEKAVDVRIIAASQPKLAGGLSKKKPDLLEVKLGGVRDVNQLFDYARDILGNLVKLRDVFQEGQLVDVIAVTKGKGFQGVIKRWGVKELPRWHKHRKGSRRIGARSHGRSTFWETPQAGQTGFHRRTEYNKRILMIDDDGYKVTPAGGFLRYGVVRSTFAMLAGSIPGTPKRPIVMRWPIRPPEWYLKLGVRKPEITYISLLSKQGV</sequence>
<dbReference type="AlphaFoldDB" id="U3TB60"/>
<dbReference type="InterPro" id="IPR044892">
    <property type="entry name" value="Ribosomal_L3_dom_3_arc_sf"/>
</dbReference>
<accession>U3TB60</accession>
<dbReference type="GO" id="GO:0019843">
    <property type="term" value="F:rRNA binding"/>
    <property type="evidence" value="ECO:0007669"/>
    <property type="project" value="UniProtKB-UniRule"/>
</dbReference>
<name>U3TB60_9CREN</name>
<keyword evidence="2 6" id="KW-0699">rRNA-binding</keyword>
<organism evidence="7 8">
    <name type="scientific">Aeropyrum camini SY1 = JCM 12091</name>
    <dbReference type="NCBI Taxonomy" id="1198449"/>
    <lineage>
        <taxon>Archaea</taxon>
        <taxon>Thermoproteota</taxon>
        <taxon>Thermoprotei</taxon>
        <taxon>Desulfurococcales</taxon>
        <taxon>Desulfurococcaceae</taxon>
        <taxon>Aeropyrum</taxon>
    </lineage>
</organism>
<dbReference type="NCBIfam" id="TIGR03626">
    <property type="entry name" value="L3_arch"/>
    <property type="match status" value="1"/>
</dbReference>
<keyword evidence="8" id="KW-1185">Reference proteome</keyword>
<keyword evidence="5 6" id="KW-0687">Ribonucleoprotein</keyword>
<dbReference type="STRING" id="1198449.ACAM_0172"/>
<dbReference type="PANTHER" id="PTHR11363:SF5">
    <property type="entry name" value="LARGE RIBOSOMAL SUBUNIT PROTEIN UL3"/>
    <property type="match status" value="1"/>
</dbReference>
<dbReference type="Gene3D" id="3.30.1430.10">
    <property type="match status" value="1"/>
</dbReference>
<dbReference type="SUPFAM" id="SSF50447">
    <property type="entry name" value="Translation proteins"/>
    <property type="match status" value="1"/>
</dbReference>
<comment type="subunit">
    <text evidence="6">Part of the 50S ribosomal subunit. Forms a cluster with proteins L14 and L24e.</text>
</comment>
<protein>
    <recommendedName>
        <fullName evidence="6">Large ribosomal subunit protein uL3</fullName>
    </recommendedName>
</protein>
<dbReference type="GeneID" id="17109718"/>
<evidence type="ECO:0000256" key="2">
    <source>
        <dbReference type="ARBA" id="ARBA00022730"/>
    </source>
</evidence>
<dbReference type="PATRIC" id="fig|1198449.6.peg.177"/>
<reference evidence="7 8" key="1">
    <citation type="journal article" date="2013" name="Appl. Environ. Microbiol.">
        <title>Variation of the Virus-Related Elements within Syntenic Genomes of the Hyperthermophilic Archaeon Aeropyrum.</title>
        <authorList>
            <person name="Daifuku T."/>
            <person name="Yoshida T."/>
            <person name="Kitamura T."/>
            <person name="Kawaichi S."/>
            <person name="Inoue T."/>
            <person name="Nomura K."/>
            <person name="Yoshida Y."/>
            <person name="Kuno S."/>
            <person name="Sako Y."/>
        </authorList>
    </citation>
    <scope>NUCLEOTIDE SEQUENCE [LARGE SCALE GENOMIC DNA]</scope>
    <source>
        <strain evidence="7 8">SY1</strain>
    </source>
</reference>
<dbReference type="InterPro" id="IPR009000">
    <property type="entry name" value="Transl_B-barrel_sf"/>
</dbReference>
<dbReference type="Gene3D" id="4.10.960.10">
    <property type="entry name" value="Ribosomal protein L3, domain 3"/>
    <property type="match status" value="1"/>
</dbReference>
<evidence type="ECO:0000256" key="4">
    <source>
        <dbReference type="ARBA" id="ARBA00022980"/>
    </source>
</evidence>
<evidence type="ECO:0000256" key="5">
    <source>
        <dbReference type="ARBA" id="ARBA00023274"/>
    </source>
</evidence>
<proteinExistence type="inferred from homology"/>
<dbReference type="Gene3D" id="2.40.30.10">
    <property type="entry name" value="Translation factors"/>
    <property type="match status" value="1"/>
</dbReference>
<dbReference type="GO" id="GO:0003735">
    <property type="term" value="F:structural constituent of ribosome"/>
    <property type="evidence" value="ECO:0007669"/>
    <property type="project" value="UniProtKB-UniRule"/>
</dbReference>
<dbReference type="InterPro" id="IPR000597">
    <property type="entry name" value="Ribosomal_uL3"/>
</dbReference>
<dbReference type="KEGG" id="acj:ACAM_0172"/>